<reference evidence="1 2" key="1">
    <citation type="submission" date="2020-08" db="EMBL/GenBank/DDBJ databases">
        <title>Genome sequence of Rhizobiales bacterium strain IZ6.</title>
        <authorList>
            <person name="Nakai R."/>
            <person name="Naganuma T."/>
        </authorList>
    </citation>
    <scope>NUCLEOTIDE SEQUENCE [LARGE SCALE GENOMIC DNA]</scope>
    <source>
        <strain evidence="1 2">IZ6</strain>
    </source>
</reference>
<proteinExistence type="predicted"/>
<dbReference type="KEGG" id="tso:IZ6_10950"/>
<dbReference type="EMBL" id="AP023361">
    <property type="protein sequence ID" value="BCJ90360.1"/>
    <property type="molecule type" value="Genomic_DNA"/>
</dbReference>
<dbReference type="Proteomes" id="UP000515317">
    <property type="component" value="Chromosome"/>
</dbReference>
<evidence type="ECO:0000313" key="2">
    <source>
        <dbReference type="Proteomes" id="UP000515317"/>
    </source>
</evidence>
<name>A0A6S6QTT9_9HYPH</name>
<protein>
    <submittedName>
        <fullName evidence="1">Uncharacterized protein</fullName>
    </submittedName>
</protein>
<organism evidence="1 2">
    <name type="scientific">Terrihabitans soli</name>
    <dbReference type="NCBI Taxonomy" id="708113"/>
    <lineage>
        <taxon>Bacteria</taxon>
        <taxon>Pseudomonadati</taxon>
        <taxon>Pseudomonadota</taxon>
        <taxon>Alphaproteobacteria</taxon>
        <taxon>Hyphomicrobiales</taxon>
        <taxon>Terrihabitans</taxon>
    </lineage>
</organism>
<accession>A0A6S6QTT9</accession>
<keyword evidence="2" id="KW-1185">Reference proteome</keyword>
<gene>
    <name evidence="1" type="ORF">IZ6_10950</name>
</gene>
<dbReference type="AlphaFoldDB" id="A0A6S6QTT9"/>
<evidence type="ECO:0000313" key="1">
    <source>
        <dbReference type="EMBL" id="BCJ90360.1"/>
    </source>
</evidence>
<sequence length="106" mass="11805">MSAAFVFGLAQAAQAAPVVYDCKWGSEKARLNFTDHTATYAGKTVDLKEGIVFGFDDPQGKYILFDIPIAIDKIHEKRPWTMSGVIRPDGDFDDPNTIPVRCTLRR</sequence>